<keyword evidence="4" id="KW-1185">Reference proteome</keyword>
<dbReference type="Pfam" id="PF02517">
    <property type="entry name" value="Rce1-like"/>
    <property type="match status" value="1"/>
</dbReference>
<dbReference type="Proteomes" id="UP000001962">
    <property type="component" value="Chromosome"/>
</dbReference>
<name>Q0A604_ALKEH</name>
<dbReference type="AlphaFoldDB" id="Q0A604"/>
<evidence type="ECO:0000313" key="4">
    <source>
        <dbReference type="Proteomes" id="UP000001962"/>
    </source>
</evidence>
<evidence type="ECO:0000256" key="1">
    <source>
        <dbReference type="SAM" id="Phobius"/>
    </source>
</evidence>
<proteinExistence type="predicted"/>
<evidence type="ECO:0000313" key="3">
    <source>
        <dbReference type="EMBL" id="ABI57733.1"/>
    </source>
</evidence>
<dbReference type="InterPro" id="IPR003675">
    <property type="entry name" value="Rce1/LyrA-like_dom"/>
</dbReference>
<keyword evidence="1" id="KW-0812">Transmembrane</keyword>
<reference evidence="4" key="1">
    <citation type="submission" date="2006-08" db="EMBL/GenBank/DDBJ databases">
        <title>Complete sequence of Alkalilimnicola ehrilichei MLHE-1.</title>
        <authorList>
            <person name="Copeland A."/>
            <person name="Lucas S."/>
            <person name="Lapidus A."/>
            <person name="Barry K."/>
            <person name="Detter J.C."/>
            <person name="Glavina del Rio T."/>
            <person name="Hammon N."/>
            <person name="Israni S."/>
            <person name="Dalin E."/>
            <person name="Tice H."/>
            <person name="Pitluck S."/>
            <person name="Sims D."/>
            <person name="Brettin T."/>
            <person name="Bruce D."/>
            <person name="Han C."/>
            <person name="Tapia R."/>
            <person name="Gilna P."/>
            <person name="Schmutz J."/>
            <person name="Larimer F."/>
            <person name="Land M."/>
            <person name="Hauser L."/>
            <person name="Kyrpides N."/>
            <person name="Mikhailova N."/>
            <person name="Oremland R.S."/>
            <person name="Hoeft S.E."/>
            <person name="Switzer-Blum J."/>
            <person name="Kulp T."/>
            <person name="King G."/>
            <person name="Tabita R."/>
            <person name="Witte B."/>
            <person name="Santini J.M."/>
            <person name="Basu P."/>
            <person name="Hollibaugh J.T."/>
            <person name="Xie G."/>
            <person name="Stolz J.F."/>
            <person name="Richardson P."/>
        </authorList>
    </citation>
    <scope>NUCLEOTIDE SEQUENCE [LARGE SCALE GENOMIC DNA]</scope>
    <source>
        <strain evidence="4">ATCC BAA-1101 / DSM 17681 / MLHE-1</strain>
    </source>
</reference>
<dbReference type="GO" id="GO:0080120">
    <property type="term" value="P:CAAX-box protein maturation"/>
    <property type="evidence" value="ECO:0007669"/>
    <property type="project" value="UniProtKB-ARBA"/>
</dbReference>
<gene>
    <name evidence="3" type="ordered locus">Mlg_2393</name>
</gene>
<organism evidence="3 4">
    <name type="scientific">Alkalilimnicola ehrlichii (strain ATCC BAA-1101 / DSM 17681 / MLHE-1)</name>
    <dbReference type="NCBI Taxonomy" id="187272"/>
    <lineage>
        <taxon>Bacteria</taxon>
        <taxon>Pseudomonadati</taxon>
        <taxon>Pseudomonadota</taxon>
        <taxon>Gammaproteobacteria</taxon>
        <taxon>Chromatiales</taxon>
        <taxon>Ectothiorhodospiraceae</taxon>
        <taxon>Alkalilimnicola</taxon>
    </lineage>
</organism>
<feature type="transmembrane region" description="Helical" evidence="1">
    <location>
        <begin position="21"/>
        <end position="40"/>
    </location>
</feature>
<dbReference type="GO" id="GO:0004175">
    <property type="term" value="F:endopeptidase activity"/>
    <property type="evidence" value="ECO:0007669"/>
    <property type="project" value="UniProtKB-ARBA"/>
</dbReference>
<dbReference type="EMBL" id="CP000453">
    <property type="protein sequence ID" value="ABI57733.1"/>
    <property type="molecule type" value="Genomic_DNA"/>
</dbReference>
<sequence length="159" mass="17200">MPVAIGGDGLQANPLYPFKDWLFLAALAAGPAGALAWVILTGERAGDGNLLTPWPLLMLVVVYPVLEELAFRGLIQGLLLRPHWGRYRAGPVSLANALTTLAFALSHWPRGGALLALGVIPPGLIFGYFRERHDGLWSPILLHGWYNLCVITVTATWPA</sequence>
<dbReference type="OrthoDB" id="9799666at2"/>
<dbReference type="RefSeq" id="WP_011630126.1">
    <property type="nucleotide sequence ID" value="NC_008340.1"/>
</dbReference>
<accession>Q0A604</accession>
<evidence type="ECO:0000259" key="2">
    <source>
        <dbReference type="Pfam" id="PF02517"/>
    </source>
</evidence>
<feature type="domain" description="CAAX prenyl protease 2/Lysostaphin resistance protein A-like" evidence="2">
    <location>
        <begin position="52"/>
        <end position="148"/>
    </location>
</feature>
<protein>
    <submittedName>
        <fullName evidence="3">Abortive infection protein</fullName>
    </submittedName>
</protein>
<feature type="transmembrane region" description="Helical" evidence="1">
    <location>
        <begin position="111"/>
        <end position="129"/>
    </location>
</feature>
<feature type="transmembrane region" description="Helical" evidence="1">
    <location>
        <begin position="52"/>
        <end position="75"/>
    </location>
</feature>
<keyword evidence="1" id="KW-0472">Membrane</keyword>
<feature type="transmembrane region" description="Helical" evidence="1">
    <location>
        <begin position="136"/>
        <end position="157"/>
    </location>
</feature>
<dbReference type="NCBIfam" id="NF033192">
    <property type="entry name" value="JDVT-CAAX"/>
    <property type="match status" value="1"/>
</dbReference>
<dbReference type="KEGG" id="aeh:Mlg_2393"/>
<dbReference type="HOGENOM" id="CLU_140160_0_0_6"/>
<dbReference type="eggNOG" id="COG1266">
    <property type="taxonomic scope" value="Bacteria"/>
</dbReference>
<keyword evidence="1" id="KW-1133">Transmembrane helix</keyword>